<dbReference type="InterPro" id="IPR019897">
    <property type="entry name" value="RidA_CS"/>
</dbReference>
<gene>
    <name evidence="2" type="ORF">B0537_07395</name>
</gene>
<dbReference type="InterPro" id="IPR006056">
    <property type="entry name" value="RidA"/>
</dbReference>
<dbReference type="CDD" id="cd00448">
    <property type="entry name" value="YjgF_YER057c_UK114_family"/>
    <property type="match status" value="1"/>
</dbReference>
<dbReference type="STRING" id="1833852.B0537_07395"/>
<dbReference type="Proteomes" id="UP000189464">
    <property type="component" value="Chromosome"/>
</dbReference>
<dbReference type="OrthoDB" id="9803101at2"/>
<dbReference type="PROSITE" id="PS01094">
    <property type="entry name" value="UPF0076"/>
    <property type="match status" value="1"/>
</dbReference>
<dbReference type="GO" id="GO:0005829">
    <property type="term" value="C:cytosol"/>
    <property type="evidence" value="ECO:0007669"/>
    <property type="project" value="TreeGrafter"/>
</dbReference>
<dbReference type="RefSeq" id="WP_077713950.1">
    <property type="nucleotide sequence ID" value="NZ_CP019698.1"/>
</dbReference>
<dbReference type="PANTHER" id="PTHR11803:SF39">
    <property type="entry name" value="2-IMINOBUTANOATE_2-IMINOPROPANOATE DEAMINASE"/>
    <property type="match status" value="1"/>
</dbReference>
<dbReference type="EMBL" id="CP019698">
    <property type="protein sequence ID" value="AQS58923.1"/>
    <property type="molecule type" value="Genomic_DNA"/>
</dbReference>
<name>A0A1S6IVY3_9FIRM</name>
<dbReference type="InterPro" id="IPR035959">
    <property type="entry name" value="RutC-like_sf"/>
</dbReference>
<protein>
    <submittedName>
        <fullName evidence="2">Reactive intermediate/imine deaminase</fullName>
    </submittedName>
</protein>
<comment type="similarity">
    <text evidence="1">Belongs to the RutC family.</text>
</comment>
<proteinExistence type="inferred from homology"/>
<sequence length="125" mass="13282">MKTIIHTDKAPAAIGPYSQAVKAGGFIFVSGQIPVNPATGEVVEGGVEAQTKQVLENLTAILNSQGVGLDAVVKTSVFIKDMNDFQKINAIYGEYFKSEHPARACVEVARLPKDVLVEIEAIAIA</sequence>
<dbReference type="AlphaFoldDB" id="A0A1S6IVY3"/>
<dbReference type="NCBIfam" id="TIGR00004">
    <property type="entry name" value="Rid family detoxifying hydrolase"/>
    <property type="match status" value="1"/>
</dbReference>
<dbReference type="Gene3D" id="3.30.1330.40">
    <property type="entry name" value="RutC-like"/>
    <property type="match status" value="1"/>
</dbReference>
<dbReference type="GO" id="GO:0019239">
    <property type="term" value="F:deaminase activity"/>
    <property type="evidence" value="ECO:0007669"/>
    <property type="project" value="TreeGrafter"/>
</dbReference>
<organism evidence="2 3">
    <name type="scientific">Desulforamulus ferrireducens</name>
    <dbReference type="NCBI Taxonomy" id="1833852"/>
    <lineage>
        <taxon>Bacteria</taxon>
        <taxon>Bacillati</taxon>
        <taxon>Bacillota</taxon>
        <taxon>Clostridia</taxon>
        <taxon>Eubacteriales</taxon>
        <taxon>Peptococcaceae</taxon>
        <taxon>Desulforamulus</taxon>
    </lineage>
</organism>
<dbReference type="SUPFAM" id="SSF55298">
    <property type="entry name" value="YjgF-like"/>
    <property type="match status" value="1"/>
</dbReference>
<dbReference type="Pfam" id="PF01042">
    <property type="entry name" value="Ribonuc_L-PSP"/>
    <property type="match status" value="1"/>
</dbReference>
<dbReference type="FunFam" id="3.30.1330.40:FF:000001">
    <property type="entry name" value="L-PSP family endoribonuclease"/>
    <property type="match status" value="1"/>
</dbReference>
<evidence type="ECO:0000256" key="1">
    <source>
        <dbReference type="ARBA" id="ARBA00010552"/>
    </source>
</evidence>
<keyword evidence="3" id="KW-1185">Reference proteome</keyword>
<dbReference type="KEGG" id="dfg:B0537_07395"/>
<evidence type="ECO:0000313" key="2">
    <source>
        <dbReference type="EMBL" id="AQS58923.1"/>
    </source>
</evidence>
<dbReference type="InterPro" id="IPR006175">
    <property type="entry name" value="YjgF/YER057c/UK114"/>
</dbReference>
<evidence type="ECO:0000313" key="3">
    <source>
        <dbReference type="Proteomes" id="UP000189464"/>
    </source>
</evidence>
<dbReference type="PANTHER" id="PTHR11803">
    <property type="entry name" value="2-IMINOBUTANOATE/2-IMINOPROPANOATE DEAMINASE RIDA"/>
    <property type="match status" value="1"/>
</dbReference>
<reference evidence="2 3" key="1">
    <citation type="journal article" date="2016" name="Int. J. Syst. Evol. Microbiol.">
        <title>Desulfotomaculum ferrireducens sp. nov., a moderately thermophilic sulfate-reducing and dissimilatory Fe(III)-reducing bacterium isolated from compost.</title>
        <authorList>
            <person name="Yang G."/>
            <person name="Guo J."/>
            <person name="Zhuang L."/>
            <person name="Yuan Y."/>
            <person name="Zhou S."/>
        </authorList>
    </citation>
    <scope>NUCLEOTIDE SEQUENCE [LARGE SCALE GENOMIC DNA]</scope>
    <source>
        <strain evidence="2 3">GSS09</strain>
    </source>
</reference>
<accession>A0A1S6IVY3</accession>